<evidence type="ECO:0000256" key="1">
    <source>
        <dbReference type="SAM" id="MobiDB-lite"/>
    </source>
</evidence>
<organism evidence="2">
    <name type="scientific">mine drainage metagenome</name>
    <dbReference type="NCBI Taxonomy" id="410659"/>
    <lineage>
        <taxon>unclassified sequences</taxon>
        <taxon>metagenomes</taxon>
        <taxon>ecological metagenomes</taxon>
    </lineage>
</organism>
<dbReference type="EMBL" id="CABN01000050">
    <property type="protein sequence ID" value="CBH99770.1"/>
    <property type="molecule type" value="Genomic_DNA"/>
</dbReference>
<feature type="region of interest" description="Disordered" evidence="1">
    <location>
        <begin position="27"/>
        <end position="56"/>
    </location>
</feature>
<accession>E6PXW1</accession>
<gene>
    <name evidence="2" type="ORF">CARN3_0721</name>
</gene>
<protein>
    <recommendedName>
        <fullName evidence="3">Porin</fullName>
    </recommendedName>
</protein>
<reference evidence="2" key="1">
    <citation type="submission" date="2009-10" db="EMBL/GenBank/DDBJ databases">
        <title>Diversity of trophic interactions inside an arsenic-rich microbial ecosystem.</title>
        <authorList>
            <person name="Bertin P.N."/>
            <person name="Heinrich-Salmeron A."/>
            <person name="Pelletier E."/>
            <person name="Goulhen-Chollet F."/>
            <person name="Arsene-Ploetze F."/>
            <person name="Gallien S."/>
            <person name="Calteau A."/>
            <person name="Vallenet D."/>
            <person name="Casiot C."/>
            <person name="Chane-Woon-Ming B."/>
            <person name="Giloteaux L."/>
            <person name="Barakat M."/>
            <person name="Bonnefoy V."/>
            <person name="Bruneel O."/>
            <person name="Chandler M."/>
            <person name="Cleiss J."/>
            <person name="Duran R."/>
            <person name="Elbaz-Poulichet F."/>
            <person name="Fonknechten N."/>
            <person name="Lauga B."/>
            <person name="Mornico D."/>
            <person name="Ortet P."/>
            <person name="Schaeffer C."/>
            <person name="Siguier P."/>
            <person name="Alexander Thil Smith A."/>
            <person name="Van Dorsselaer A."/>
            <person name="Weissenbach J."/>
            <person name="Medigue C."/>
            <person name="Le Paslier D."/>
        </authorList>
    </citation>
    <scope>NUCLEOTIDE SEQUENCE</scope>
</reference>
<dbReference type="AlphaFoldDB" id="E6PXW1"/>
<sequence>MKYVAYFARLVSIVGFGIALALPAQQSASGAPPEQKTTTPTPLPMPSMSGPLQTAPPREFEEGKIAVTGILSGMAWTEGDHVAGDPSTHYDVSNAQVFVQKPTGWWQFYLQGGAYNLPAIGVPFLSTADTVKNIYGPFPQGYFELSKGSIDAKIGALPTLIGAEYTFSFENMNIERGLLWNQENAVNKGIQLDWTHKKLVTSFTWNDGFYSDRYTWLWGATTYTFNSSNTLAFVAGGNAGSYAKNTLATPLYLNNEQIYNLIYTYNKGKWVVQPYFQYTDVPTNPRVGITRGAGTKGGAVLATFNPTSHLSLSVRPEYIKSTGAARSGSANLLYGPGSGAFGFTLTPCYHKDSFFLRGDVAIVHATNMASGAGFGPAGMSANQPRGVIEAGFMF</sequence>
<dbReference type="InterPro" id="IPR011486">
    <property type="entry name" value="BBP2"/>
</dbReference>
<name>E6PXW1_9ZZZZ</name>
<evidence type="ECO:0000313" key="2">
    <source>
        <dbReference type="EMBL" id="CBH99770.1"/>
    </source>
</evidence>
<comment type="caution">
    <text evidence="2">The sequence shown here is derived from an EMBL/GenBank/DDBJ whole genome shotgun (WGS) entry which is preliminary data.</text>
</comment>
<dbReference type="Pfam" id="PF07642">
    <property type="entry name" value="BBP2"/>
    <property type="match status" value="1"/>
</dbReference>
<proteinExistence type="predicted"/>
<evidence type="ECO:0008006" key="3">
    <source>
        <dbReference type="Google" id="ProtNLM"/>
    </source>
</evidence>